<dbReference type="Proteomes" id="UP000053477">
    <property type="component" value="Unassembled WGS sequence"/>
</dbReference>
<feature type="transmembrane region" description="Helical" evidence="2">
    <location>
        <begin position="233"/>
        <end position="255"/>
    </location>
</feature>
<evidence type="ECO:0000259" key="3">
    <source>
        <dbReference type="Pfam" id="PF20151"/>
    </source>
</evidence>
<dbReference type="Pfam" id="PF20151">
    <property type="entry name" value="DUF6533"/>
    <property type="match status" value="1"/>
</dbReference>
<feature type="transmembrane region" description="Helical" evidence="2">
    <location>
        <begin position="114"/>
        <end position="133"/>
    </location>
</feature>
<keyword evidence="2" id="KW-1133">Transmembrane helix</keyword>
<dbReference type="AlphaFoldDB" id="A0A0H2RCT5"/>
<feature type="compositionally biased region" description="Basic and acidic residues" evidence="1">
    <location>
        <begin position="1"/>
        <end position="17"/>
    </location>
</feature>
<protein>
    <recommendedName>
        <fullName evidence="3">DUF6533 domain-containing protein</fullName>
    </recommendedName>
</protein>
<dbReference type="OrthoDB" id="2744882at2759"/>
<evidence type="ECO:0000313" key="5">
    <source>
        <dbReference type="Proteomes" id="UP000053477"/>
    </source>
</evidence>
<evidence type="ECO:0000313" key="4">
    <source>
        <dbReference type="EMBL" id="KLO07323.1"/>
    </source>
</evidence>
<organism evidence="4 5">
    <name type="scientific">Schizopora paradoxa</name>
    <dbReference type="NCBI Taxonomy" id="27342"/>
    <lineage>
        <taxon>Eukaryota</taxon>
        <taxon>Fungi</taxon>
        <taxon>Dikarya</taxon>
        <taxon>Basidiomycota</taxon>
        <taxon>Agaricomycotina</taxon>
        <taxon>Agaricomycetes</taxon>
        <taxon>Hymenochaetales</taxon>
        <taxon>Schizoporaceae</taxon>
        <taxon>Schizopora</taxon>
    </lineage>
</organism>
<feature type="compositionally biased region" description="Polar residues" evidence="1">
    <location>
        <begin position="19"/>
        <end position="30"/>
    </location>
</feature>
<proteinExistence type="predicted"/>
<name>A0A0H2RCT5_9AGAM</name>
<dbReference type="InParanoid" id="A0A0H2RCT5"/>
<evidence type="ECO:0000256" key="2">
    <source>
        <dbReference type="SAM" id="Phobius"/>
    </source>
</evidence>
<feature type="region of interest" description="Disordered" evidence="1">
    <location>
        <begin position="1"/>
        <end position="30"/>
    </location>
</feature>
<sequence length="530" mass="59780">MAVDRRMDAGQFDDKHPSQCGTQVSGASSNVPSLRRKSHILPSSSPFCLGFRNVHRRLVQSMHHIHSIERYLHDQRRYTYIQTAALSWVAYDIALTFKDEVSYVWRRKWSLPKVLYLTARYFGLVALISHVAVTTYRDSLPVNFCRKWLQFYTVGPFVVAFSVDALFVIRIYVLYGRSKWMLSLLLLLLVGQLAITVTTTMFSLKTVHLYAKPPSLPFLGCYGTKKSDMDLTLSSWIFILTAQAIFFALIIYKFVQSIRDGSRHSGTSRSLLAIARESHDFSPLLSLFLRDGTANLAIIFSSMVLNMVFIFLFHGVNKQFAMPWIIATKVVMGSRLYLNLKGFICGVAMPSFSAMERHIDLPSGATMTLISRNRLRLSWHNQQTHFAFCGSGDGTTRNSIAGRERHDETFTRILGCNRYEDDEKPAYHPAEKARIPSLIFEPTEFEGFTPEVISLAELESASKSPSADHVADEDYSEVKSSSCVALHAPTQTHLLVASPTFPVHQKRSINSLQTQRPGFSSASSDFLING</sequence>
<feature type="transmembrane region" description="Helical" evidence="2">
    <location>
        <begin position="296"/>
        <end position="316"/>
    </location>
</feature>
<accession>A0A0H2RCT5</accession>
<keyword evidence="2" id="KW-0812">Transmembrane</keyword>
<gene>
    <name evidence="4" type="ORF">SCHPADRAFT_1001762</name>
</gene>
<keyword evidence="2" id="KW-0472">Membrane</keyword>
<dbReference type="InterPro" id="IPR045340">
    <property type="entry name" value="DUF6533"/>
</dbReference>
<keyword evidence="5" id="KW-1185">Reference proteome</keyword>
<reference evidence="4 5" key="1">
    <citation type="submission" date="2015-04" db="EMBL/GenBank/DDBJ databases">
        <title>Complete genome sequence of Schizopora paradoxa KUC8140, a cosmopolitan wood degrader in East Asia.</title>
        <authorList>
            <consortium name="DOE Joint Genome Institute"/>
            <person name="Min B."/>
            <person name="Park H."/>
            <person name="Jang Y."/>
            <person name="Kim J.-J."/>
            <person name="Kim K.H."/>
            <person name="Pangilinan J."/>
            <person name="Lipzen A."/>
            <person name="Riley R."/>
            <person name="Grigoriev I.V."/>
            <person name="Spatafora J.W."/>
            <person name="Choi I.-G."/>
        </authorList>
    </citation>
    <scope>NUCLEOTIDE SEQUENCE [LARGE SCALE GENOMIC DNA]</scope>
    <source>
        <strain evidence="4 5">KUC8140</strain>
    </source>
</reference>
<dbReference type="EMBL" id="KQ086147">
    <property type="protein sequence ID" value="KLO07323.1"/>
    <property type="molecule type" value="Genomic_DNA"/>
</dbReference>
<feature type="transmembrane region" description="Helical" evidence="2">
    <location>
        <begin position="180"/>
        <end position="204"/>
    </location>
</feature>
<evidence type="ECO:0000256" key="1">
    <source>
        <dbReference type="SAM" id="MobiDB-lite"/>
    </source>
</evidence>
<feature type="transmembrane region" description="Helical" evidence="2">
    <location>
        <begin position="153"/>
        <end position="173"/>
    </location>
</feature>
<feature type="domain" description="DUF6533" evidence="3">
    <location>
        <begin position="80"/>
        <end position="125"/>
    </location>
</feature>